<evidence type="ECO:0000313" key="2">
    <source>
        <dbReference type="Proteomes" id="UP000317650"/>
    </source>
</evidence>
<dbReference type="Proteomes" id="UP000317650">
    <property type="component" value="Chromosome 8"/>
</dbReference>
<dbReference type="EMBL" id="PYDT01000002">
    <property type="protein sequence ID" value="THU69533.1"/>
    <property type="molecule type" value="Genomic_DNA"/>
</dbReference>
<name>A0A4S8K402_MUSBA</name>
<accession>A0A4S8K402</accession>
<organism evidence="1 2">
    <name type="scientific">Musa balbisiana</name>
    <name type="common">Banana</name>
    <dbReference type="NCBI Taxonomy" id="52838"/>
    <lineage>
        <taxon>Eukaryota</taxon>
        <taxon>Viridiplantae</taxon>
        <taxon>Streptophyta</taxon>
        <taxon>Embryophyta</taxon>
        <taxon>Tracheophyta</taxon>
        <taxon>Spermatophyta</taxon>
        <taxon>Magnoliopsida</taxon>
        <taxon>Liliopsida</taxon>
        <taxon>Zingiberales</taxon>
        <taxon>Musaceae</taxon>
        <taxon>Musa</taxon>
    </lineage>
</organism>
<dbReference type="AlphaFoldDB" id="A0A4S8K402"/>
<keyword evidence="2" id="KW-1185">Reference proteome</keyword>
<comment type="caution">
    <text evidence="1">The sequence shown here is derived from an EMBL/GenBank/DDBJ whole genome shotgun (WGS) entry which is preliminary data.</text>
</comment>
<gene>
    <name evidence="1" type="ORF">C4D60_Mb08t15410</name>
</gene>
<protein>
    <submittedName>
        <fullName evidence="1">Uncharacterized protein</fullName>
    </submittedName>
</protein>
<evidence type="ECO:0000313" key="1">
    <source>
        <dbReference type="EMBL" id="THU69533.1"/>
    </source>
</evidence>
<sequence>MAALPSACRQVACSSSRKAARIPPACRAACTTTTCVGIATVRKGSGACGRYSHVVTCRRAAALVAATPTGKNPAGAAARRGSTTYGCYLAGRTTRGGGGAHRGAHPWRLRRPRGCLAAGAMPPTGMPPAGEGSDLALRRTARSW</sequence>
<reference evidence="1 2" key="1">
    <citation type="journal article" date="2019" name="Nat. Plants">
        <title>Genome sequencing of Musa balbisiana reveals subgenome evolution and function divergence in polyploid bananas.</title>
        <authorList>
            <person name="Yao X."/>
        </authorList>
    </citation>
    <scope>NUCLEOTIDE SEQUENCE [LARGE SCALE GENOMIC DNA]</scope>
    <source>
        <strain evidence="2">cv. DH-PKW</strain>
        <tissue evidence="1">Leaves</tissue>
    </source>
</reference>
<proteinExistence type="predicted"/>